<dbReference type="InterPro" id="IPR026407">
    <property type="entry name" value="SAM_GG-Bacter"/>
</dbReference>
<reference evidence="7 8" key="1">
    <citation type="submission" date="2014-02" db="EMBL/GenBank/DDBJ databases">
        <authorList>
            <person name="Sears C."/>
            <person name="Carroll K."/>
            <person name="Sack B.R."/>
            <person name="Qadri F."/>
            <person name="Myers L.L."/>
            <person name="Chung G.-T."/>
            <person name="Escheverria P."/>
            <person name="Fraser C.M."/>
            <person name="Sadzewicz L."/>
            <person name="Shefchek K.A."/>
            <person name="Tallon L."/>
            <person name="Das S.P."/>
            <person name="Daugherty S."/>
            <person name="Mongodin E.F."/>
        </authorList>
    </citation>
    <scope>NUCLEOTIDE SEQUENCE [LARGE SCALE GENOMIC DNA]</scope>
    <source>
        <strain evidence="7 8">S36L11</strain>
    </source>
</reference>
<dbReference type="EMBL" id="JGDJ01000270">
    <property type="protein sequence ID" value="EXZ26795.1"/>
    <property type="molecule type" value="Genomic_DNA"/>
</dbReference>
<dbReference type="PANTHER" id="PTHR43273">
    <property type="entry name" value="ANAEROBIC SULFATASE-MATURATING ENZYME HOMOLOG ASLB-RELATED"/>
    <property type="match status" value="1"/>
</dbReference>
<dbReference type="CDD" id="cd01335">
    <property type="entry name" value="Radical_SAM"/>
    <property type="match status" value="1"/>
</dbReference>
<dbReference type="RefSeq" id="WP_010993584.1">
    <property type="nucleotide sequence ID" value="NZ_JGDJ01000270.1"/>
</dbReference>
<evidence type="ECO:0000313" key="8">
    <source>
        <dbReference type="Proteomes" id="UP000022082"/>
    </source>
</evidence>
<keyword evidence="5" id="KW-0411">Iron-sulfur</keyword>
<dbReference type="GO" id="GO:0016491">
    <property type="term" value="F:oxidoreductase activity"/>
    <property type="evidence" value="ECO:0007669"/>
    <property type="project" value="InterPro"/>
</dbReference>
<feature type="domain" description="Radical SAM core" evidence="6">
    <location>
        <begin position="15"/>
        <end position="250"/>
    </location>
</feature>
<dbReference type="AlphaFoldDB" id="A0A015WY16"/>
<name>A0A015WY16_BACFG</name>
<evidence type="ECO:0000259" key="6">
    <source>
        <dbReference type="PROSITE" id="PS51918"/>
    </source>
</evidence>
<evidence type="ECO:0000256" key="5">
    <source>
        <dbReference type="ARBA" id="ARBA00023014"/>
    </source>
</evidence>
<dbReference type="PROSITE" id="PS51918">
    <property type="entry name" value="RADICAL_SAM"/>
    <property type="match status" value="1"/>
</dbReference>
<organism evidence="7 8">
    <name type="scientific">Bacteroides fragilis str. S36L11</name>
    <dbReference type="NCBI Taxonomy" id="1339327"/>
    <lineage>
        <taxon>Bacteria</taxon>
        <taxon>Pseudomonadati</taxon>
        <taxon>Bacteroidota</taxon>
        <taxon>Bacteroidia</taxon>
        <taxon>Bacteroidales</taxon>
        <taxon>Bacteroidaceae</taxon>
        <taxon>Bacteroides</taxon>
    </lineage>
</organism>
<gene>
    <name evidence="7" type="ORF">M136_4061</name>
</gene>
<sequence>MKKKYITVDDIKYQLANLRQLTFEVTDACNLCCKYCAYGEFYNDYDKRENSTISLSASLKLIDYLVDLWGSEYNTSAKRNVYISFYGGEPLLNMPFIESVVTYIEKLHCQYRNFTFSMTTNALLLERHMDFLVAHDFNLLISLDGDEYGTSYRVNKVGDPAYPNIIRNIDVLRNKYPEFFERKVNFNAVLHNRNSVTSIYHFFKTRYNKVPSIGELNNMGIRPDKVELFQKTYRNSQESLHQAENYEKIEQDMFLKSATYQTLTNFLHQYSGFVFRSYVDLQYGKPKKTIPTGTCIPFGKRMFVTVTGKILPCERIGQQFALGKVTADSGVELDLEAIADKYNTYYAKMENQCSKCYKAESCIQCIFNLNNLDTCPVCYGFTSKQAFEIYKAKQIDFLRKHPEEYYRIMENVMVE</sequence>
<comment type="caution">
    <text evidence="7">The sequence shown here is derived from an EMBL/GenBank/DDBJ whole genome shotgun (WGS) entry which is preliminary data.</text>
</comment>
<dbReference type="PATRIC" id="fig|1339327.3.peg.4576"/>
<evidence type="ECO:0000313" key="7">
    <source>
        <dbReference type="EMBL" id="EXZ26795.1"/>
    </source>
</evidence>
<dbReference type="SFLD" id="SFLDG01386">
    <property type="entry name" value="main_SPASM_domain-containing"/>
    <property type="match status" value="1"/>
</dbReference>
<dbReference type="PANTHER" id="PTHR43273:SF8">
    <property type="entry name" value="RADICAL SAM DOMAIN PROTEIN"/>
    <property type="match status" value="1"/>
</dbReference>
<evidence type="ECO:0000256" key="2">
    <source>
        <dbReference type="ARBA" id="ARBA00022691"/>
    </source>
</evidence>
<proteinExistence type="predicted"/>
<dbReference type="InterPro" id="IPR007197">
    <property type="entry name" value="rSAM"/>
</dbReference>
<dbReference type="Gene3D" id="3.20.20.70">
    <property type="entry name" value="Aldolase class I"/>
    <property type="match status" value="1"/>
</dbReference>
<accession>A0A015WY16</accession>
<evidence type="ECO:0000256" key="3">
    <source>
        <dbReference type="ARBA" id="ARBA00022723"/>
    </source>
</evidence>
<dbReference type="SFLD" id="SFLDG01384">
    <property type="entry name" value="thioether_bond_formation_requi"/>
    <property type="match status" value="1"/>
</dbReference>
<dbReference type="InterPro" id="IPR023867">
    <property type="entry name" value="Sulphatase_maturase_rSAM"/>
</dbReference>
<dbReference type="SUPFAM" id="SSF102114">
    <property type="entry name" value="Radical SAM enzymes"/>
    <property type="match status" value="1"/>
</dbReference>
<dbReference type="GO" id="GO:0051536">
    <property type="term" value="F:iron-sulfur cluster binding"/>
    <property type="evidence" value="ECO:0007669"/>
    <property type="project" value="UniProtKB-KW"/>
</dbReference>
<evidence type="ECO:0000256" key="4">
    <source>
        <dbReference type="ARBA" id="ARBA00023004"/>
    </source>
</evidence>
<dbReference type="NCBIfam" id="TIGR04148">
    <property type="entry name" value="GG_samocin_CFB"/>
    <property type="match status" value="1"/>
</dbReference>
<evidence type="ECO:0000256" key="1">
    <source>
        <dbReference type="ARBA" id="ARBA00001966"/>
    </source>
</evidence>
<keyword evidence="2" id="KW-0949">S-adenosyl-L-methionine</keyword>
<dbReference type="GO" id="GO:0046872">
    <property type="term" value="F:metal ion binding"/>
    <property type="evidence" value="ECO:0007669"/>
    <property type="project" value="UniProtKB-KW"/>
</dbReference>
<dbReference type="Pfam" id="PF04055">
    <property type="entry name" value="Radical_SAM"/>
    <property type="match status" value="1"/>
</dbReference>
<comment type="cofactor">
    <cofactor evidence="1">
        <name>[4Fe-4S] cluster</name>
        <dbReference type="ChEBI" id="CHEBI:49883"/>
    </cofactor>
</comment>
<protein>
    <submittedName>
        <fullName evidence="7">Radical SAM peptide maturase, GG-Bacteroidales family</fullName>
    </submittedName>
</protein>
<dbReference type="InterPro" id="IPR058240">
    <property type="entry name" value="rSAM_sf"/>
</dbReference>
<dbReference type="SFLD" id="SFLDS00029">
    <property type="entry name" value="Radical_SAM"/>
    <property type="match status" value="1"/>
</dbReference>
<keyword evidence="3" id="KW-0479">Metal-binding</keyword>
<keyword evidence="4" id="KW-0408">Iron</keyword>
<dbReference type="GeneID" id="60367755"/>
<dbReference type="SFLD" id="SFLDG01067">
    <property type="entry name" value="SPASM/twitch_domain_containing"/>
    <property type="match status" value="1"/>
</dbReference>
<dbReference type="Proteomes" id="UP000022082">
    <property type="component" value="Unassembled WGS sequence"/>
</dbReference>
<dbReference type="InterPro" id="IPR013785">
    <property type="entry name" value="Aldolase_TIM"/>
</dbReference>